<reference evidence="1 2" key="1">
    <citation type="submission" date="2021-06" db="EMBL/GenBank/DDBJ databases">
        <title>Caerostris extrusa draft genome.</title>
        <authorList>
            <person name="Kono N."/>
            <person name="Arakawa K."/>
        </authorList>
    </citation>
    <scope>NUCLEOTIDE SEQUENCE [LARGE SCALE GENOMIC DNA]</scope>
</reference>
<dbReference type="EMBL" id="BPLR01014918">
    <property type="protein sequence ID" value="GIY72249.1"/>
    <property type="molecule type" value="Genomic_DNA"/>
</dbReference>
<proteinExistence type="predicted"/>
<gene>
    <name evidence="1" type="ORF">CEXT_637841</name>
</gene>
<comment type="caution">
    <text evidence="1">The sequence shown here is derived from an EMBL/GenBank/DDBJ whole genome shotgun (WGS) entry which is preliminary data.</text>
</comment>
<evidence type="ECO:0000313" key="1">
    <source>
        <dbReference type="EMBL" id="GIY72249.1"/>
    </source>
</evidence>
<sequence length="36" mass="4463">MDFKEYCGEKGEHEPPKTYWRNVNFTYELVKLHMEL</sequence>
<dbReference type="AlphaFoldDB" id="A0AAV4VQN5"/>
<keyword evidence="2" id="KW-1185">Reference proteome</keyword>
<accession>A0AAV4VQN5</accession>
<protein>
    <submittedName>
        <fullName evidence="1">Uncharacterized protein</fullName>
    </submittedName>
</protein>
<evidence type="ECO:0000313" key="2">
    <source>
        <dbReference type="Proteomes" id="UP001054945"/>
    </source>
</evidence>
<feature type="non-terminal residue" evidence="1">
    <location>
        <position position="36"/>
    </location>
</feature>
<dbReference type="Proteomes" id="UP001054945">
    <property type="component" value="Unassembled WGS sequence"/>
</dbReference>
<organism evidence="1 2">
    <name type="scientific">Caerostris extrusa</name>
    <name type="common">Bark spider</name>
    <name type="synonym">Caerostris bankana</name>
    <dbReference type="NCBI Taxonomy" id="172846"/>
    <lineage>
        <taxon>Eukaryota</taxon>
        <taxon>Metazoa</taxon>
        <taxon>Ecdysozoa</taxon>
        <taxon>Arthropoda</taxon>
        <taxon>Chelicerata</taxon>
        <taxon>Arachnida</taxon>
        <taxon>Araneae</taxon>
        <taxon>Araneomorphae</taxon>
        <taxon>Entelegynae</taxon>
        <taxon>Araneoidea</taxon>
        <taxon>Araneidae</taxon>
        <taxon>Caerostris</taxon>
    </lineage>
</organism>
<name>A0AAV4VQN5_CAEEX</name>